<name>A0A561PCH6_9BACT</name>
<dbReference type="EMBL" id="VIWO01000008">
    <property type="protein sequence ID" value="TWF35834.1"/>
    <property type="molecule type" value="Genomic_DNA"/>
</dbReference>
<gene>
    <name evidence="2" type="ORF">FHW36_108190</name>
</gene>
<protein>
    <submittedName>
        <fullName evidence="2">Uncharacterized protein</fullName>
    </submittedName>
</protein>
<reference evidence="2 3" key="1">
    <citation type="submission" date="2019-06" db="EMBL/GenBank/DDBJ databases">
        <title>Sorghum-associated microbial communities from plants grown in Nebraska, USA.</title>
        <authorList>
            <person name="Schachtman D."/>
        </authorList>
    </citation>
    <scope>NUCLEOTIDE SEQUENCE [LARGE SCALE GENOMIC DNA]</scope>
    <source>
        <strain evidence="2 3">1209</strain>
    </source>
</reference>
<dbReference type="AlphaFoldDB" id="A0A561PCH6"/>
<keyword evidence="1" id="KW-0812">Transmembrane</keyword>
<comment type="caution">
    <text evidence="2">The sequence shown here is derived from an EMBL/GenBank/DDBJ whole genome shotgun (WGS) entry which is preliminary data.</text>
</comment>
<keyword evidence="3" id="KW-1185">Reference proteome</keyword>
<evidence type="ECO:0000313" key="3">
    <source>
        <dbReference type="Proteomes" id="UP000320811"/>
    </source>
</evidence>
<keyword evidence="1" id="KW-0472">Membrane</keyword>
<dbReference type="Proteomes" id="UP000320811">
    <property type="component" value="Unassembled WGS sequence"/>
</dbReference>
<sequence>MRAVFLLFCFLMKYLNPIVFLEKMNGAPVAITDTAALSLLRKKMLAEIELSDSRVLNIHGQLFTKNDLLVFFDRLQDSRELSWHQQIAADQHLLHFLETGVLTGAFKTYSDPNFLAFIVPYYEPLFTTAVIDSLQRRKGMITQQLFANPLLLDGPAQTTCYRQIHRCLKVEEEKLGIVIEKLRAKQTLPHRQFEQFFDPGWIQQLNSLPAEFQVFRSDYGIGLINLALSIYDTYFKRGIAVLDSLAQLQTSDYVQERGGIRKKELLVWKKQHPAVGNGKGIMSLYSRLHGKTGGVFIMLVVPLAIILIFNAVLSDRSRNGKGTDEKSYLANSRTAVHMNYLLSQLSNAITGKLVGGVATGKQVVPKTGDDVYGADFMAGIRQIPHALGIVGTEDSFELQDTLDANARAADWEFAQHLRLSNKTPAAVIALVQARDSFYSCFISPGDSVVLTLPAVSRVFFYAGTQWSSAMQADKPLGDSTAYRTKGFFTKDYHQANELLLQANLTIVLDPQEWRSTSRDNLAVEILDESNRLVLNLPGPTAPGITLYLGD</sequence>
<evidence type="ECO:0000313" key="2">
    <source>
        <dbReference type="EMBL" id="TWF35834.1"/>
    </source>
</evidence>
<proteinExistence type="predicted"/>
<feature type="transmembrane region" description="Helical" evidence="1">
    <location>
        <begin position="293"/>
        <end position="313"/>
    </location>
</feature>
<accession>A0A561PCH6</accession>
<evidence type="ECO:0000256" key="1">
    <source>
        <dbReference type="SAM" id="Phobius"/>
    </source>
</evidence>
<keyword evidence="1" id="KW-1133">Transmembrane helix</keyword>
<organism evidence="2 3">
    <name type="scientific">Chitinophaga polysaccharea</name>
    <dbReference type="NCBI Taxonomy" id="1293035"/>
    <lineage>
        <taxon>Bacteria</taxon>
        <taxon>Pseudomonadati</taxon>
        <taxon>Bacteroidota</taxon>
        <taxon>Chitinophagia</taxon>
        <taxon>Chitinophagales</taxon>
        <taxon>Chitinophagaceae</taxon>
        <taxon>Chitinophaga</taxon>
    </lineage>
</organism>